<name>A0A5Q2N1A8_9FIRM</name>
<accession>A0A5Q2N1A8</accession>
<gene>
    <name evidence="2" type="ORF">FTV88_1446</name>
</gene>
<keyword evidence="1" id="KW-0472">Membrane</keyword>
<evidence type="ECO:0000313" key="3">
    <source>
        <dbReference type="Proteomes" id="UP000366051"/>
    </source>
</evidence>
<evidence type="ECO:0000256" key="1">
    <source>
        <dbReference type="SAM" id="Phobius"/>
    </source>
</evidence>
<dbReference type="EMBL" id="CP045875">
    <property type="protein sequence ID" value="QGG47593.1"/>
    <property type="molecule type" value="Genomic_DNA"/>
</dbReference>
<keyword evidence="1" id="KW-1133">Transmembrane helix</keyword>
<organism evidence="2 3">
    <name type="scientific">Heliorestis convoluta</name>
    <dbReference type="NCBI Taxonomy" id="356322"/>
    <lineage>
        <taxon>Bacteria</taxon>
        <taxon>Bacillati</taxon>
        <taxon>Bacillota</taxon>
        <taxon>Clostridia</taxon>
        <taxon>Eubacteriales</taxon>
        <taxon>Heliobacteriaceae</taxon>
        <taxon>Heliorestis</taxon>
    </lineage>
</organism>
<evidence type="ECO:0000313" key="2">
    <source>
        <dbReference type="EMBL" id="QGG47593.1"/>
    </source>
</evidence>
<keyword evidence="3" id="KW-1185">Reference proteome</keyword>
<feature type="transmembrane region" description="Helical" evidence="1">
    <location>
        <begin position="12"/>
        <end position="35"/>
    </location>
</feature>
<protein>
    <submittedName>
        <fullName evidence="2">Uncharacterized protein</fullName>
    </submittedName>
</protein>
<proteinExistence type="predicted"/>
<dbReference type="AlphaFoldDB" id="A0A5Q2N1A8"/>
<keyword evidence="1" id="KW-0812">Transmembrane</keyword>
<sequence>MIERPVSQSAGLQVFFLLLFLEQGYSLLFSLKLFWLKDS</sequence>
<dbReference type="KEGG" id="hcv:FTV88_1446"/>
<dbReference type="Proteomes" id="UP000366051">
    <property type="component" value="Chromosome"/>
</dbReference>
<reference evidence="3" key="1">
    <citation type="submission" date="2019-11" db="EMBL/GenBank/DDBJ databases">
        <title>Genome sequence of Heliorestis convoluta strain HH, an alkaliphilic and minimalistic phototrophic bacterium from a soda lake in Egypt.</title>
        <authorList>
            <person name="Dewey E.D."/>
            <person name="Stokes L.M."/>
            <person name="Burchell B.M."/>
            <person name="Shaffer K.N."/>
            <person name="Huntington A.M."/>
            <person name="Baker J.M."/>
            <person name="Nadendla S."/>
            <person name="Giglio M.G."/>
            <person name="Touchman J.W."/>
            <person name="Blankenship R.E."/>
            <person name="Madigan M.T."/>
            <person name="Sattley W.M."/>
        </authorList>
    </citation>
    <scope>NUCLEOTIDE SEQUENCE [LARGE SCALE GENOMIC DNA]</scope>
    <source>
        <strain evidence="3">HH</strain>
    </source>
</reference>